<feature type="transmembrane region" description="Helical" evidence="1">
    <location>
        <begin position="361"/>
        <end position="381"/>
    </location>
</feature>
<feature type="transmembrane region" description="Helical" evidence="1">
    <location>
        <begin position="991"/>
        <end position="1010"/>
    </location>
</feature>
<dbReference type="InterPro" id="IPR001036">
    <property type="entry name" value="Acrflvin-R"/>
</dbReference>
<dbReference type="Gene3D" id="3.30.2090.10">
    <property type="entry name" value="Multidrug efflux transporter AcrB TolC docking domain, DN and DC subdomains"/>
    <property type="match status" value="2"/>
</dbReference>
<evidence type="ECO:0000313" key="2">
    <source>
        <dbReference type="EMBL" id="MFC0241401.1"/>
    </source>
</evidence>
<dbReference type="PANTHER" id="PTHR32063">
    <property type="match status" value="1"/>
</dbReference>
<proteinExistence type="predicted"/>
<evidence type="ECO:0000256" key="1">
    <source>
        <dbReference type="SAM" id="Phobius"/>
    </source>
</evidence>
<dbReference type="PRINTS" id="PR00702">
    <property type="entry name" value="ACRIFLAVINRP"/>
</dbReference>
<feature type="transmembrane region" description="Helical" evidence="1">
    <location>
        <begin position="541"/>
        <end position="561"/>
    </location>
</feature>
<dbReference type="SUPFAM" id="SSF82693">
    <property type="entry name" value="Multidrug efflux transporter AcrB pore domain, PN1, PN2, PC1 and PC2 subdomains"/>
    <property type="match status" value="2"/>
</dbReference>
<keyword evidence="1" id="KW-0472">Membrane</keyword>
<dbReference type="Gene3D" id="1.20.1640.10">
    <property type="entry name" value="Multidrug efflux transporter AcrB transmembrane domain"/>
    <property type="match status" value="2"/>
</dbReference>
<keyword evidence="1" id="KW-1133">Transmembrane helix</keyword>
<gene>
    <name evidence="2" type="ORF">ACFFJ6_13030</name>
</gene>
<keyword evidence="1" id="KW-0812">Transmembrane</keyword>
<feature type="transmembrane region" description="Helical" evidence="1">
    <location>
        <begin position="940"/>
        <end position="963"/>
    </location>
</feature>
<dbReference type="RefSeq" id="WP_378388316.1">
    <property type="nucleotide sequence ID" value="NZ_JBHLWM010000005.1"/>
</dbReference>
<comment type="caution">
    <text evidence="2">The sequence shown here is derived from an EMBL/GenBank/DDBJ whole genome shotgun (WGS) entry which is preliminary data.</text>
</comment>
<dbReference type="Gene3D" id="3.30.70.1320">
    <property type="entry name" value="Multidrug efflux transporter AcrB pore domain like"/>
    <property type="match status" value="1"/>
</dbReference>
<dbReference type="SUPFAM" id="SSF82866">
    <property type="entry name" value="Multidrug efflux transporter AcrB transmembrane domain"/>
    <property type="match status" value="2"/>
</dbReference>
<dbReference type="EMBL" id="JBHLWM010000005">
    <property type="protein sequence ID" value="MFC0241401.1"/>
    <property type="molecule type" value="Genomic_DNA"/>
</dbReference>
<dbReference type="SUPFAM" id="SSF82714">
    <property type="entry name" value="Multidrug efflux transporter AcrB TolC docking domain, DN and DC subdomains"/>
    <property type="match status" value="2"/>
</dbReference>
<dbReference type="Pfam" id="PF00873">
    <property type="entry name" value="ACR_tran"/>
    <property type="match status" value="1"/>
</dbReference>
<sequence>MISLVRIALSRPYTFVVLALLLLIVGPLAAMRTPTDIFPEIRIPVIGVVWQYTGLPPDQMAGRITTPFQRALTTTVNDIEHIVANSYNGFGIVKIFFQPNVDIRTANAQVTAISQTLLKQMPAGATPPLILNYSASTVPIIQLALSGDGMTEQSLADLAINQLRTPLVTVPGAAIPWPFGGKQRQIQIDLDPGALQARGLSGQDVANALAAQNLITPVGTQKIGEFEYVIQLNNSPLKIEDLGNLPIKAVNGAMVYIRDVASVRDGNPPQTNIVHVDGNRSVLMMVLKAGAVSTLDIIDGIKRKIVEVKDAMPESLKIALIGDQSVFVRGAIAGVAVEGVIAALLTSVMILLFLGSWRSTIIIAVSIPLSVLGAIVCLAAIGETLNIMTLGGLALAVGILVDDATVTIENINWHLEQGKDVETSILDGAHQIVTPAFVSLLCICIVFVPMFFLQGVARFLFVPMAEAVMFAMIWSFILSRTLVPTMAKYLLKPHVHHGSLDGKQRSRNPLVRFQQGFESLFARFRHGYGDLLTLAMGHRRLFVAGFLGVVAVSFVLVPFLGRNFFPSVDAGQILMHVRTQVGTRVEETANQLAEVQKAIRAVIPPDQIETMTDNIGMPISGINLTYNNTGVIGTQDGDIQIKLKGEHRPTEEYVKLLREQLPRQFPGMSFAFLPADIVSQILNFGAPAPIDLQVRGANLAANFEYAGKLLAKIKRIPGVADARLQQSPNNPTFNIDVDRTRAQYVGLTTRDVTNSLVVNLAGSSQVAPTYYLNPDNGVSYSIVMQTPQYQIDSLGKLETIPISATGTAGASAPILGGIADITRSAGNAVISQYDIQSMVQIFATTQGRDLGAVSADIRKVIDETKAEVPKGSSVVLLGQVQTMNSAFSGLLFGLLGAIVLIYLLIVVNFQSWADPFVIITALPAALAGIVWMLFATGTTMSVPALTGAIMCMGVATANSVLVISFARERYAVLGDPVQAALESGFVRFRPVLMTALAMIIGMAPMALGLGEGGEQNAPLGRAVIGGLICATVATLMFVPVVFSMVHKKQPAQDAAPAPELSHVH</sequence>
<dbReference type="Gene3D" id="3.30.70.1440">
    <property type="entry name" value="Multidrug efflux transporter AcrB pore domain"/>
    <property type="match status" value="1"/>
</dbReference>
<feature type="transmembrane region" description="Helical" evidence="1">
    <location>
        <begin position="1022"/>
        <end position="1042"/>
    </location>
</feature>
<protein>
    <submittedName>
        <fullName evidence="2">Efflux RND transporter permease subunit</fullName>
    </submittedName>
</protein>
<feature type="transmembrane region" description="Helical" evidence="1">
    <location>
        <begin position="331"/>
        <end position="354"/>
    </location>
</feature>
<feature type="transmembrane region" description="Helical" evidence="1">
    <location>
        <begin position="432"/>
        <end position="453"/>
    </location>
</feature>
<feature type="transmembrane region" description="Helical" evidence="1">
    <location>
        <begin position="886"/>
        <end position="909"/>
    </location>
</feature>
<keyword evidence="3" id="KW-1185">Reference proteome</keyword>
<organism evidence="2 3">
    <name type="scientific">Rhodopseudomonas telluris</name>
    <dbReference type="NCBI Taxonomy" id="644215"/>
    <lineage>
        <taxon>Bacteria</taxon>
        <taxon>Pseudomonadati</taxon>
        <taxon>Pseudomonadota</taxon>
        <taxon>Alphaproteobacteria</taxon>
        <taxon>Hyphomicrobiales</taxon>
        <taxon>Nitrobacteraceae</taxon>
        <taxon>Rhodopseudomonas</taxon>
    </lineage>
</organism>
<evidence type="ECO:0000313" key="3">
    <source>
        <dbReference type="Proteomes" id="UP001589775"/>
    </source>
</evidence>
<feature type="transmembrane region" description="Helical" evidence="1">
    <location>
        <begin position="459"/>
        <end position="478"/>
    </location>
</feature>
<dbReference type="Gene3D" id="3.30.70.1430">
    <property type="entry name" value="Multidrug efflux transporter AcrB pore domain"/>
    <property type="match status" value="2"/>
</dbReference>
<dbReference type="InterPro" id="IPR027463">
    <property type="entry name" value="AcrB_DN_DC_subdom"/>
</dbReference>
<reference evidence="2 3" key="1">
    <citation type="submission" date="2024-09" db="EMBL/GenBank/DDBJ databases">
        <authorList>
            <person name="Sun Q."/>
            <person name="Mori K."/>
        </authorList>
    </citation>
    <scope>NUCLEOTIDE SEQUENCE [LARGE SCALE GENOMIC DNA]</scope>
    <source>
        <strain evidence="2 3">KCTC 23279</strain>
    </source>
</reference>
<accession>A0ABV6EU65</accession>
<feature type="transmembrane region" description="Helical" evidence="1">
    <location>
        <begin position="387"/>
        <end position="411"/>
    </location>
</feature>
<name>A0ABV6EU65_9BRAD</name>
<dbReference type="PANTHER" id="PTHR32063:SF8">
    <property type="entry name" value="CATION EFFLUX PROTEIN"/>
    <property type="match status" value="1"/>
</dbReference>
<feature type="transmembrane region" description="Helical" evidence="1">
    <location>
        <begin position="916"/>
        <end position="934"/>
    </location>
</feature>
<dbReference type="Proteomes" id="UP001589775">
    <property type="component" value="Unassembled WGS sequence"/>
</dbReference>